<keyword evidence="1" id="KW-0732">Signal</keyword>
<dbReference type="Pfam" id="PF07589">
    <property type="entry name" value="PEP-CTERM"/>
    <property type="match status" value="1"/>
</dbReference>
<evidence type="ECO:0000259" key="2">
    <source>
        <dbReference type="Pfam" id="PF07589"/>
    </source>
</evidence>
<feature type="signal peptide" evidence="1">
    <location>
        <begin position="1"/>
        <end position="20"/>
    </location>
</feature>
<feature type="domain" description="Ice-binding protein C-terminal" evidence="2">
    <location>
        <begin position="193"/>
        <end position="213"/>
    </location>
</feature>
<reference evidence="3 4" key="1">
    <citation type="journal article" date="2020" name="Microorganisms">
        <title>Osmotic Adaptation and Compatible Solute Biosynthesis of Phototrophic Bacteria as Revealed from Genome Analyses.</title>
        <authorList>
            <person name="Imhoff J.F."/>
            <person name="Rahn T."/>
            <person name="Kunzel S."/>
            <person name="Keller A."/>
            <person name="Neulinger S.C."/>
        </authorList>
    </citation>
    <scope>NUCLEOTIDE SEQUENCE [LARGE SCALE GENOMIC DNA]</scope>
    <source>
        <strain evidence="3 4">DSM 15382</strain>
    </source>
</reference>
<accession>A0ABS1CSI4</accession>
<organism evidence="3 4">
    <name type="scientific">Paracraurococcus ruber</name>
    <dbReference type="NCBI Taxonomy" id="77675"/>
    <lineage>
        <taxon>Bacteria</taxon>
        <taxon>Pseudomonadati</taxon>
        <taxon>Pseudomonadota</taxon>
        <taxon>Alphaproteobacteria</taxon>
        <taxon>Acetobacterales</taxon>
        <taxon>Roseomonadaceae</taxon>
        <taxon>Paracraurococcus</taxon>
    </lineage>
</organism>
<gene>
    <name evidence="3" type="ORF">CKO45_04150</name>
</gene>
<dbReference type="NCBIfam" id="NF038118">
    <property type="entry name" value="PEP_CTERM_CCXG"/>
    <property type="match status" value="1"/>
</dbReference>
<evidence type="ECO:0000256" key="1">
    <source>
        <dbReference type="SAM" id="SignalP"/>
    </source>
</evidence>
<sequence length="221" mass="22847">MRAVLMALALTVGIAGGAAASSIQVDTRYSTAGPQADAASYRALIDALVNQPAGPGYGTATPGSYDNLSNGTLFGSSWNDIAFRFDVTFVAPVAGQWAFRFGVDFGRGGAAFLEGAAMAFRSSDMWWSYSYGDAAQFLGFQAPLSTGLHRITVYGLEGCCDGGQQGQFLAPGSNQWTTFSAADGMAATSPGVVPEPATLAILAAGLAGLGLARHRWRKRGG</sequence>
<evidence type="ECO:0000313" key="3">
    <source>
        <dbReference type="EMBL" id="MBK1657420.1"/>
    </source>
</evidence>
<comment type="caution">
    <text evidence="3">The sequence shown here is derived from an EMBL/GenBank/DDBJ whole genome shotgun (WGS) entry which is preliminary data.</text>
</comment>
<keyword evidence="4" id="KW-1185">Reference proteome</keyword>
<dbReference type="NCBIfam" id="TIGR02595">
    <property type="entry name" value="PEP_CTERM"/>
    <property type="match status" value="1"/>
</dbReference>
<dbReference type="InterPro" id="IPR013424">
    <property type="entry name" value="Ice-binding_C"/>
</dbReference>
<name>A0ABS1CSI4_9PROT</name>
<protein>
    <recommendedName>
        <fullName evidence="2">Ice-binding protein C-terminal domain-containing protein</fullName>
    </recommendedName>
</protein>
<dbReference type="Proteomes" id="UP000697995">
    <property type="component" value="Unassembled WGS sequence"/>
</dbReference>
<feature type="chain" id="PRO_5045599022" description="Ice-binding protein C-terminal domain-containing protein" evidence="1">
    <location>
        <begin position="21"/>
        <end position="221"/>
    </location>
</feature>
<dbReference type="EMBL" id="NRSG01000017">
    <property type="protein sequence ID" value="MBK1657420.1"/>
    <property type="molecule type" value="Genomic_DNA"/>
</dbReference>
<proteinExistence type="predicted"/>
<evidence type="ECO:0000313" key="4">
    <source>
        <dbReference type="Proteomes" id="UP000697995"/>
    </source>
</evidence>
<dbReference type="RefSeq" id="WP_133217976.1">
    <property type="nucleotide sequence ID" value="NZ_NRSG01000017.1"/>
</dbReference>